<evidence type="ECO:0000256" key="2">
    <source>
        <dbReference type="ARBA" id="ARBA00022801"/>
    </source>
</evidence>
<dbReference type="Pfam" id="PF00087">
    <property type="entry name" value="Toxin_TOLIP"/>
    <property type="match status" value="1"/>
</dbReference>
<organism evidence="4 5">
    <name type="scientific">Petromyzon marinus</name>
    <name type="common">Sea lamprey</name>
    <dbReference type="NCBI Taxonomy" id="7757"/>
    <lineage>
        <taxon>Eukaryota</taxon>
        <taxon>Metazoa</taxon>
        <taxon>Chordata</taxon>
        <taxon>Craniata</taxon>
        <taxon>Vertebrata</taxon>
        <taxon>Cyclostomata</taxon>
        <taxon>Hyperoartia</taxon>
        <taxon>Petromyzontiformes</taxon>
        <taxon>Petromyzontidae</taxon>
        <taxon>Petromyzon</taxon>
    </lineage>
</organism>
<evidence type="ECO:0000313" key="4">
    <source>
        <dbReference type="Proteomes" id="UP001318040"/>
    </source>
</evidence>
<dbReference type="SUPFAM" id="SSF57302">
    <property type="entry name" value="Snake toxin-like"/>
    <property type="match status" value="1"/>
</dbReference>
<dbReference type="KEGG" id="pmrn:116957308"/>
<evidence type="ECO:0000256" key="1">
    <source>
        <dbReference type="ARBA" id="ARBA00022723"/>
    </source>
</evidence>
<dbReference type="PROSITE" id="PS00903">
    <property type="entry name" value="CYT_DCMP_DEAMINASES_1"/>
    <property type="match status" value="1"/>
</dbReference>
<dbReference type="InterPro" id="IPR016193">
    <property type="entry name" value="Cytidine_deaminase-like"/>
</dbReference>
<reference evidence="5" key="1">
    <citation type="submission" date="2025-08" db="UniProtKB">
        <authorList>
            <consortium name="RefSeq"/>
        </authorList>
    </citation>
    <scope>IDENTIFICATION</scope>
    <source>
        <tissue evidence="5">Sperm</tissue>
    </source>
</reference>
<dbReference type="Pfam" id="PF18778">
    <property type="entry name" value="NAD1"/>
    <property type="match status" value="1"/>
</dbReference>
<dbReference type="InterPro" id="IPR016192">
    <property type="entry name" value="APOBEC/CMP_deaminase_Zn-bd"/>
</dbReference>
<accession>A0AAJ7UF34</accession>
<dbReference type="GO" id="GO:0016554">
    <property type="term" value="P:cytidine to uridine editing"/>
    <property type="evidence" value="ECO:0007669"/>
    <property type="project" value="TreeGrafter"/>
</dbReference>
<dbReference type="Proteomes" id="UP001318040">
    <property type="component" value="Chromosome 72"/>
</dbReference>
<dbReference type="PANTHER" id="PTHR13857">
    <property type="entry name" value="MRNA EDITING ENZYME"/>
    <property type="match status" value="1"/>
</dbReference>
<dbReference type="SUPFAM" id="SSF53927">
    <property type="entry name" value="Cytidine deaminase-like"/>
    <property type="match status" value="1"/>
</dbReference>
<feature type="domain" description="Snake toxin/toxin-like" evidence="3">
    <location>
        <begin position="190"/>
        <end position="236"/>
    </location>
</feature>
<keyword evidence="2" id="KW-0378">Hydrolase</keyword>
<protein>
    <submittedName>
        <fullName evidence="5">Single-stranded DNA cytosine deaminase-like</fullName>
    </submittedName>
</protein>
<dbReference type="GO" id="GO:0008270">
    <property type="term" value="F:zinc ion binding"/>
    <property type="evidence" value="ECO:0007669"/>
    <property type="project" value="InterPro"/>
</dbReference>
<sequence>MAGYECVRVSEKLDFDTFEFQFENLHYATERHRTYVIFDVKPQSAGGRSRRLWGYIINNPNVCHAELILMSMIDRHLESNPGVYAMTWYMSWSPCANCSSKLNPWLKNLLEEQGHTLMMHFSRIYDRDREGDHRGLRGLKHVSNSFRMGVVGRAEVEECLAEYVEASRRTLTWLDTTESMAAKMRRKLFCILVRCAGMRESGSSYTKSCVSTCTAANFNLYVANTKISCCNSDLCNVSGSPRSVASIVVAMTMTLIGSAVCF</sequence>
<keyword evidence="1" id="KW-0479">Metal-binding</keyword>
<dbReference type="GO" id="GO:0005737">
    <property type="term" value="C:cytoplasm"/>
    <property type="evidence" value="ECO:0007669"/>
    <property type="project" value="TreeGrafter"/>
</dbReference>
<keyword evidence="4" id="KW-1185">Reference proteome</keyword>
<dbReference type="AlphaFoldDB" id="A0AAJ7UF34"/>
<dbReference type="RefSeq" id="XP_032835273.1">
    <property type="nucleotide sequence ID" value="XM_032979382.1"/>
</dbReference>
<dbReference type="GO" id="GO:0003723">
    <property type="term" value="F:RNA binding"/>
    <property type="evidence" value="ECO:0007669"/>
    <property type="project" value="TreeGrafter"/>
</dbReference>
<dbReference type="InterPro" id="IPR045860">
    <property type="entry name" value="Snake_toxin-like_sf"/>
</dbReference>
<proteinExistence type="predicted"/>
<dbReference type="InterPro" id="IPR050610">
    <property type="entry name" value="APOBEC_Cyt_Deaminase"/>
</dbReference>
<dbReference type="Gene3D" id="3.40.140.10">
    <property type="entry name" value="Cytidine Deaminase, domain 2"/>
    <property type="match status" value="1"/>
</dbReference>
<dbReference type="GO" id="GO:0004126">
    <property type="term" value="F:cytidine deaminase activity"/>
    <property type="evidence" value="ECO:0007669"/>
    <property type="project" value="TreeGrafter"/>
</dbReference>
<gene>
    <name evidence="5" type="primary">LOC116957308</name>
</gene>
<evidence type="ECO:0000259" key="3">
    <source>
        <dbReference type="Pfam" id="PF00087"/>
    </source>
</evidence>
<evidence type="ECO:0000313" key="5">
    <source>
        <dbReference type="RefSeq" id="XP_032835273.1"/>
    </source>
</evidence>
<name>A0AAJ7UF34_PETMA</name>
<dbReference type="GO" id="GO:0005634">
    <property type="term" value="C:nucleus"/>
    <property type="evidence" value="ECO:0007669"/>
    <property type="project" value="TreeGrafter"/>
</dbReference>
<dbReference type="InterPro" id="IPR035076">
    <property type="entry name" value="Toxin/TOLIP"/>
</dbReference>